<keyword evidence="10" id="KW-0902">Two-component regulatory system</keyword>
<dbReference type="RefSeq" id="WP_210087275.1">
    <property type="nucleotide sequence ID" value="NZ_JAGGKG010000001.1"/>
</dbReference>
<keyword evidence="5 12" id="KW-0812">Transmembrane</keyword>
<keyword evidence="8" id="KW-0067">ATP-binding</keyword>
<evidence type="ECO:0000256" key="4">
    <source>
        <dbReference type="ARBA" id="ARBA00022679"/>
    </source>
</evidence>
<dbReference type="Gene3D" id="3.30.565.10">
    <property type="entry name" value="Histidine kinase-like ATPase, C-terminal domain"/>
    <property type="match status" value="1"/>
</dbReference>
<evidence type="ECO:0000313" key="14">
    <source>
        <dbReference type="EMBL" id="MBP1903587.1"/>
    </source>
</evidence>
<reference evidence="14 15" key="1">
    <citation type="submission" date="2021-03" db="EMBL/GenBank/DDBJ databases">
        <title>Genomic Encyclopedia of Type Strains, Phase IV (KMG-IV): sequencing the most valuable type-strain genomes for metagenomic binning, comparative biology and taxonomic classification.</title>
        <authorList>
            <person name="Goeker M."/>
        </authorList>
    </citation>
    <scope>NUCLEOTIDE SEQUENCE [LARGE SCALE GENOMIC DNA]</scope>
    <source>
        <strain evidence="14 15">DSM 14349</strain>
    </source>
</reference>
<gene>
    <name evidence="14" type="ORF">J2Z32_000199</name>
</gene>
<evidence type="ECO:0000259" key="13">
    <source>
        <dbReference type="PROSITE" id="PS50885"/>
    </source>
</evidence>
<comment type="caution">
    <text evidence="14">The sequence shown here is derived from an EMBL/GenBank/DDBJ whole genome shotgun (WGS) entry which is preliminary data.</text>
</comment>
<keyword evidence="3" id="KW-0597">Phosphoprotein</keyword>
<keyword evidence="6" id="KW-0547">Nucleotide-binding</keyword>
<dbReference type="Pfam" id="PF00672">
    <property type="entry name" value="HAMP"/>
    <property type="match status" value="1"/>
</dbReference>
<sequence length="606" mass="69652">MLPAKIYRKYFKNNLFIKIIFLFSIVAVVTIITFSYLMFYMMSQSIVQRQLEVQKRVAESVSNYIGQKYESVQSMLRDVYRDGDLMGNTSYLLEHPYEDYVKYRLDQYFSANKSPLDTVQYFRNKVEDDADIRSLLLYSATEQQLYGFNAKQQFQRFSTNAAHSFVPDAMYQEDSPVSGTNIWVRRSIGLSDVPMFAIRAPINNKATLLNIGQLLVYFDSERIWDSMGNDKDDFKGTIVALAADGDVLFDSSGQYYGKKYPYAEQVHATSTEGEETQGMFITRLLHSQGGFTVLSVVPKQEINVMYRGLRNTIILICTVCILFAVFTTSLFIGNFARRTHSIIKFTRRVKNGDLTARITDIKDDELGQISKSFNDMLEELNLYIDRVYKAEIKQKRTEIAALEAKINPHFLYNTLEVIRMRAISQGAVDVGEMIYSLSVLFKGYVQTKPKHTLQDELEACRLYLELFRIRYRDRISYKLECDEELEGKVVMKMSLQPIIENYILHGMQAQRTDNEIGITVDKEGKMLRVTVTDNGNGITPGRLEQLQAVLSHSDENTKSFGLRSIHERLKLLYGEPYGLELYSELGLGTKVIVRFPDLGEEQPIDV</sequence>
<dbReference type="InterPro" id="IPR010559">
    <property type="entry name" value="Sig_transdc_His_kin_internal"/>
</dbReference>
<dbReference type="InterPro" id="IPR050640">
    <property type="entry name" value="Bact_2-comp_sensor_kinase"/>
</dbReference>
<dbReference type="Pfam" id="PF02518">
    <property type="entry name" value="HATPase_c"/>
    <property type="match status" value="1"/>
</dbReference>
<evidence type="ECO:0000256" key="10">
    <source>
        <dbReference type="ARBA" id="ARBA00023012"/>
    </source>
</evidence>
<dbReference type="InterPro" id="IPR003660">
    <property type="entry name" value="HAMP_dom"/>
</dbReference>
<keyword evidence="2" id="KW-1003">Cell membrane</keyword>
<evidence type="ECO:0000256" key="3">
    <source>
        <dbReference type="ARBA" id="ARBA00022553"/>
    </source>
</evidence>
<proteinExistence type="predicted"/>
<feature type="transmembrane region" description="Helical" evidence="12">
    <location>
        <begin position="15"/>
        <end position="39"/>
    </location>
</feature>
<dbReference type="CDD" id="cd06225">
    <property type="entry name" value="HAMP"/>
    <property type="match status" value="1"/>
</dbReference>
<dbReference type="PROSITE" id="PS50885">
    <property type="entry name" value="HAMP"/>
    <property type="match status" value="1"/>
</dbReference>
<keyword evidence="4 14" id="KW-0808">Transferase</keyword>
<dbReference type="EMBL" id="JAGGKG010000001">
    <property type="protein sequence ID" value="MBP1903587.1"/>
    <property type="molecule type" value="Genomic_DNA"/>
</dbReference>
<dbReference type="EC" id="2.7.13.3" evidence="14"/>
<dbReference type="PANTHER" id="PTHR34220">
    <property type="entry name" value="SENSOR HISTIDINE KINASE YPDA"/>
    <property type="match status" value="1"/>
</dbReference>
<dbReference type="InterPro" id="IPR036890">
    <property type="entry name" value="HATPase_C_sf"/>
</dbReference>
<dbReference type="Proteomes" id="UP001519272">
    <property type="component" value="Unassembled WGS sequence"/>
</dbReference>
<organism evidence="14 15">
    <name type="scientific">Paenibacillus turicensis</name>
    <dbReference type="NCBI Taxonomy" id="160487"/>
    <lineage>
        <taxon>Bacteria</taxon>
        <taxon>Bacillati</taxon>
        <taxon>Bacillota</taxon>
        <taxon>Bacilli</taxon>
        <taxon>Bacillales</taxon>
        <taxon>Paenibacillaceae</taxon>
        <taxon>Paenibacillus</taxon>
    </lineage>
</organism>
<accession>A0ABS4FLX9</accession>
<dbReference type="SUPFAM" id="SSF55874">
    <property type="entry name" value="ATPase domain of HSP90 chaperone/DNA topoisomerase II/histidine kinase"/>
    <property type="match status" value="1"/>
</dbReference>
<evidence type="ECO:0000256" key="9">
    <source>
        <dbReference type="ARBA" id="ARBA00022989"/>
    </source>
</evidence>
<evidence type="ECO:0000256" key="11">
    <source>
        <dbReference type="ARBA" id="ARBA00023136"/>
    </source>
</evidence>
<keyword evidence="9 12" id="KW-1133">Transmembrane helix</keyword>
<evidence type="ECO:0000256" key="2">
    <source>
        <dbReference type="ARBA" id="ARBA00022475"/>
    </source>
</evidence>
<keyword evidence="11 12" id="KW-0472">Membrane</keyword>
<evidence type="ECO:0000256" key="6">
    <source>
        <dbReference type="ARBA" id="ARBA00022741"/>
    </source>
</evidence>
<feature type="domain" description="HAMP" evidence="13">
    <location>
        <begin position="333"/>
        <end position="385"/>
    </location>
</feature>
<dbReference type="SMART" id="SM00304">
    <property type="entry name" value="HAMP"/>
    <property type="match status" value="1"/>
</dbReference>
<evidence type="ECO:0000256" key="1">
    <source>
        <dbReference type="ARBA" id="ARBA00004651"/>
    </source>
</evidence>
<dbReference type="SUPFAM" id="SSF158472">
    <property type="entry name" value="HAMP domain-like"/>
    <property type="match status" value="1"/>
</dbReference>
<evidence type="ECO:0000256" key="8">
    <source>
        <dbReference type="ARBA" id="ARBA00022840"/>
    </source>
</evidence>
<dbReference type="GO" id="GO:0004673">
    <property type="term" value="F:protein histidine kinase activity"/>
    <property type="evidence" value="ECO:0007669"/>
    <property type="project" value="UniProtKB-EC"/>
</dbReference>
<evidence type="ECO:0000313" key="15">
    <source>
        <dbReference type="Proteomes" id="UP001519272"/>
    </source>
</evidence>
<keyword evidence="15" id="KW-1185">Reference proteome</keyword>
<protein>
    <submittedName>
        <fullName evidence="14">Two-component system sensor histidine kinase YesM</fullName>
        <ecNumber evidence="14">2.7.13.3</ecNumber>
    </submittedName>
</protein>
<dbReference type="InterPro" id="IPR003594">
    <property type="entry name" value="HATPase_dom"/>
</dbReference>
<dbReference type="PANTHER" id="PTHR34220:SF11">
    <property type="entry name" value="SENSOR PROTEIN KINASE HPTS"/>
    <property type="match status" value="1"/>
</dbReference>
<evidence type="ECO:0000256" key="12">
    <source>
        <dbReference type="SAM" id="Phobius"/>
    </source>
</evidence>
<name>A0ABS4FLX9_9BACL</name>
<evidence type="ECO:0000256" key="7">
    <source>
        <dbReference type="ARBA" id="ARBA00022777"/>
    </source>
</evidence>
<keyword evidence="7 14" id="KW-0418">Kinase</keyword>
<feature type="transmembrane region" description="Helical" evidence="12">
    <location>
        <begin position="313"/>
        <end position="336"/>
    </location>
</feature>
<evidence type="ECO:0000256" key="5">
    <source>
        <dbReference type="ARBA" id="ARBA00022692"/>
    </source>
</evidence>
<dbReference type="Pfam" id="PF06580">
    <property type="entry name" value="His_kinase"/>
    <property type="match status" value="1"/>
</dbReference>
<dbReference type="Gene3D" id="6.10.340.10">
    <property type="match status" value="1"/>
</dbReference>
<comment type="subcellular location">
    <subcellularLocation>
        <location evidence="1">Cell membrane</location>
        <topology evidence="1">Multi-pass membrane protein</topology>
    </subcellularLocation>
</comment>